<organism evidence="8">
    <name type="scientific">Cladocopium goreaui</name>
    <dbReference type="NCBI Taxonomy" id="2562237"/>
    <lineage>
        <taxon>Eukaryota</taxon>
        <taxon>Sar</taxon>
        <taxon>Alveolata</taxon>
        <taxon>Dinophyceae</taxon>
        <taxon>Suessiales</taxon>
        <taxon>Symbiodiniaceae</taxon>
        <taxon>Cladocopium</taxon>
    </lineage>
</organism>
<dbReference type="Proteomes" id="UP001152797">
    <property type="component" value="Unassembled WGS sequence"/>
</dbReference>
<keyword evidence="3 6" id="KW-1133">Transmembrane helix</keyword>
<evidence type="ECO:0000256" key="3">
    <source>
        <dbReference type="ARBA" id="ARBA00022989"/>
    </source>
</evidence>
<dbReference type="Gene3D" id="3.30.40.10">
    <property type="entry name" value="Zinc/RING finger domain, C3HC4 (zinc finger)"/>
    <property type="match status" value="1"/>
</dbReference>
<dbReference type="InterPro" id="IPR001046">
    <property type="entry name" value="NRAMP_fam"/>
</dbReference>
<feature type="domain" description="U-box" evidence="7">
    <location>
        <begin position="852"/>
        <end position="915"/>
    </location>
</feature>
<dbReference type="GO" id="GO:0016567">
    <property type="term" value="P:protein ubiquitination"/>
    <property type="evidence" value="ECO:0007669"/>
    <property type="project" value="InterPro"/>
</dbReference>
<dbReference type="OrthoDB" id="427182at2759"/>
<feature type="transmembrane region" description="Helical" evidence="6">
    <location>
        <begin position="459"/>
        <end position="487"/>
    </location>
</feature>
<evidence type="ECO:0000256" key="5">
    <source>
        <dbReference type="SAM" id="MobiDB-lite"/>
    </source>
</evidence>
<evidence type="ECO:0000313" key="11">
    <source>
        <dbReference type="Proteomes" id="UP001152797"/>
    </source>
</evidence>
<feature type="region of interest" description="Disordered" evidence="5">
    <location>
        <begin position="76"/>
        <end position="251"/>
    </location>
</feature>
<gene>
    <name evidence="8" type="ORF">C1SCF055_LOCUS19975</name>
</gene>
<dbReference type="InterPro" id="IPR003613">
    <property type="entry name" value="Ubox_domain"/>
</dbReference>
<evidence type="ECO:0000313" key="9">
    <source>
        <dbReference type="EMBL" id="CAL1146579.1"/>
    </source>
</evidence>
<reference evidence="8" key="1">
    <citation type="submission" date="2022-10" db="EMBL/GenBank/DDBJ databases">
        <authorList>
            <person name="Chen Y."/>
            <person name="Dougan E. K."/>
            <person name="Chan C."/>
            <person name="Rhodes N."/>
            <person name="Thang M."/>
        </authorList>
    </citation>
    <scope>NUCLEOTIDE SEQUENCE</scope>
</reference>
<evidence type="ECO:0000313" key="8">
    <source>
        <dbReference type="EMBL" id="CAI3993204.1"/>
    </source>
</evidence>
<feature type="transmembrane region" description="Helical" evidence="6">
    <location>
        <begin position="589"/>
        <end position="614"/>
    </location>
</feature>
<dbReference type="EMBL" id="CAMXCT010001802">
    <property type="protein sequence ID" value="CAI3993204.1"/>
    <property type="molecule type" value="Genomic_DNA"/>
</dbReference>
<feature type="transmembrane region" description="Helical" evidence="6">
    <location>
        <begin position="429"/>
        <end position="447"/>
    </location>
</feature>
<feature type="transmembrane region" description="Helical" evidence="6">
    <location>
        <begin position="635"/>
        <end position="656"/>
    </location>
</feature>
<evidence type="ECO:0000259" key="7">
    <source>
        <dbReference type="SMART" id="SM00504"/>
    </source>
</evidence>
<dbReference type="SMART" id="SM00504">
    <property type="entry name" value="Ubox"/>
    <property type="match status" value="1"/>
</dbReference>
<dbReference type="InterPro" id="IPR013083">
    <property type="entry name" value="Znf_RING/FYVE/PHD"/>
</dbReference>
<comment type="caution">
    <text evidence="8">The sequence shown here is derived from an EMBL/GenBank/DDBJ whole genome shotgun (WGS) entry which is preliminary data.</text>
</comment>
<accession>A0A9P1CK82</accession>
<dbReference type="SUPFAM" id="SSF57850">
    <property type="entry name" value="RING/U-box"/>
    <property type="match status" value="1"/>
</dbReference>
<evidence type="ECO:0000256" key="2">
    <source>
        <dbReference type="ARBA" id="ARBA00022692"/>
    </source>
</evidence>
<feature type="transmembrane region" description="Helical" evidence="6">
    <location>
        <begin position="507"/>
        <end position="528"/>
    </location>
</feature>
<sequence>MFLFFHRFGEVVVRAKKEIDSMRFREELEAAREGGPEAAAQVAEEVATANGLPIGLVKQRLLPEPVTRADAVLMTPPGSPCRVRSVASPCRGRASDKAISASARAVQRLKKMSATPEADAQSDVSDWEHNSGNRRSSGSPAAPPKVSLGLPRRRLALPRERPQCCTPSSSASSPKWPDEHGLEDDDFASGASQASRRRRRSTSHGCDEDPELSTHAPSDAMEVIRKNRSGESSRSATTMGMGEESHGGSEFSAALNTHQPEVFIGATRQGTPVLLVCWSVGFAIWVQFEMKFVSSIWVPPALVHASSLHRGSGHGRLAHGFFESLEVVTCARSGVEYGNSLAWALCFASVLAYSLQEGSARLTLVSGKTMGQCVQEKFKTSAVGTAPRACWAFTIAVYTGCLLYQCNNFAGGVDALFAFPGMENFSQNAVRIGGCFGYGIAVIAILYQDQADAIGTGLGVVMMAMIVLFLAAAITVGFSWAELAWGFLPTLPQMSAVPDAATPCEMVLSLVGTTAIGVNLFFSGSMAVGTTMADCRRGIAFSTASALIVSLLIMIVGSGSAKEADDLGKFNIGLLADAIEHYFGKVGTFAFALGFVAAALSSMLTVVLGIVSAAEGLVLSPKDVESGALPKIPRRAFWSIAFSTVLVAMAAIIANLPRVTVILVAQLSPSGKQIVELMSPLSRRSAAFAYRMHFSRLKDRNIRNKLNTSVLFDSFAMQLSLLRSSLERRRLRQAEMAEQATVADTAELTGLAGFGKFDTRFLSRNISGYLSDSRCIISGKEGGARGTNGARGALHFQISDDGAAPRAAELQPECCQHASHSEQQQAMEKHMEAQEKKLSSASKALKRSRAQELRCVIDGKLLGAPVLSPYGHVFEEDTLKQWLTTCGSVCPITGKPLREEDCRADVTTQQKVLDWVKAARASYKIKKEERRRLRQAEMAEQEDPV</sequence>
<protein>
    <submittedName>
        <fullName evidence="10">Amino acid transporter transmembrane domain-containing protein</fullName>
    </submittedName>
</protein>
<comment type="subcellular location">
    <subcellularLocation>
        <location evidence="1">Membrane</location>
        <topology evidence="1">Multi-pass membrane protein</topology>
    </subcellularLocation>
</comment>
<evidence type="ECO:0000256" key="4">
    <source>
        <dbReference type="ARBA" id="ARBA00023136"/>
    </source>
</evidence>
<dbReference type="Pfam" id="PF04564">
    <property type="entry name" value="U-box"/>
    <property type="match status" value="1"/>
</dbReference>
<evidence type="ECO:0000256" key="1">
    <source>
        <dbReference type="ARBA" id="ARBA00004141"/>
    </source>
</evidence>
<dbReference type="GO" id="GO:0016020">
    <property type="term" value="C:membrane"/>
    <property type="evidence" value="ECO:0007669"/>
    <property type="project" value="UniProtKB-SubCell"/>
</dbReference>
<dbReference type="AlphaFoldDB" id="A0A9P1CK82"/>
<keyword evidence="4 6" id="KW-0472">Membrane</keyword>
<dbReference type="GO" id="GO:0046873">
    <property type="term" value="F:metal ion transmembrane transporter activity"/>
    <property type="evidence" value="ECO:0007669"/>
    <property type="project" value="InterPro"/>
</dbReference>
<evidence type="ECO:0000256" key="6">
    <source>
        <dbReference type="SAM" id="Phobius"/>
    </source>
</evidence>
<dbReference type="EMBL" id="CAMXCT020001802">
    <property type="protein sequence ID" value="CAL1146579.1"/>
    <property type="molecule type" value="Genomic_DNA"/>
</dbReference>
<keyword evidence="11" id="KW-1185">Reference proteome</keyword>
<dbReference type="Pfam" id="PF01566">
    <property type="entry name" value="Nramp"/>
    <property type="match status" value="1"/>
</dbReference>
<proteinExistence type="predicted"/>
<reference evidence="9" key="2">
    <citation type="submission" date="2024-04" db="EMBL/GenBank/DDBJ databases">
        <authorList>
            <person name="Chen Y."/>
            <person name="Shah S."/>
            <person name="Dougan E. K."/>
            <person name="Thang M."/>
            <person name="Chan C."/>
        </authorList>
    </citation>
    <scope>NUCLEOTIDE SEQUENCE [LARGE SCALE GENOMIC DNA]</scope>
</reference>
<evidence type="ECO:0000313" key="10">
    <source>
        <dbReference type="EMBL" id="CAL4780516.1"/>
    </source>
</evidence>
<dbReference type="GO" id="GO:0004842">
    <property type="term" value="F:ubiquitin-protein transferase activity"/>
    <property type="evidence" value="ECO:0007669"/>
    <property type="project" value="InterPro"/>
</dbReference>
<feature type="transmembrane region" description="Helical" evidence="6">
    <location>
        <begin position="540"/>
        <end position="561"/>
    </location>
</feature>
<feature type="compositionally biased region" description="Basic and acidic residues" evidence="5">
    <location>
        <begin position="222"/>
        <end position="231"/>
    </location>
</feature>
<keyword evidence="2 6" id="KW-0812">Transmembrane</keyword>
<dbReference type="EMBL" id="CAMXCT030001802">
    <property type="protein sequence ID" value="CAL4780516.1"/>
    <property type="molecule type" value="Genomic_DNA"/>
</dbReference>
<name>A0A9P1CK82_9DINO</name>